<reference evidence="1 2" key="1">
    <citation type="submission" date="2024-05" db="EMBL/GenBank/DDBJ databases">
        <authorList>
            <person name="Jiang F."/>
        </authorList>
    </citation>
    <scope>NUCLEOTIDE SEQUENCE [LARGE SCALE GENOMIC DNA]</scope>
    <source>
        <strain evidence="1 2">LZ166</strain>
    </source>
</reference>
<evidence type="ECO:0000313" key="2">
    <source>
        <dbReference type="Proteomes" id="UP001556692"/>
    </source>
</evidence>
<dbReference type="InterPro" id="IPR010385">
    <property type="entry name" value="DUF982"/>
</dbReference>
<keyword evidence="2" id="KW-1185">Reference proteome</keyword>
<organism evidence="1 2">
    <name type="scientific">Aquibium pacificus</name>
    <dbReference type="NCBI Taxonomy" id="3153579"/>
    <lineage>
        <taxon>Bacteria</taxon>
        <taxon>Pseudomonadati</taxon>
        <taxon>Pseudomonadota</taxon>
        <taxon>Alphaproteobacteria</taxon>
        <taxon>Hyphomicrobiales</taxon>
        <taxon>Phyllobacteriaceae</taxon>
        <taxon>Aquibium</taxon>
    </lineage>
</organism>
<gene>
    <name evidence="1" type="ORF">ABGN05_17845</name>
</gene>
<protein>
    <submittedName>
        <fullName evidence="1">DUF982 domain-containing protein</fullName>
    </submittedName>
</protein>
<proteinExistence type="predicted"/>
<evidence type="ECO:0000313" key="1">
    <source>
        <dbReference type="EMBL" id="MEX0407527.1"/>
    </source>
</evidence>
<comment type="caution">
    <text evidence="1">The sequence shown here is derived from an EMBL/GenBank/DDBJ whole genome shotgun (WGS) entry which is preliminary data.</text>
</comment>
<dbReference type="RefSeq" id="WP_367955405.1">
    <property type="nucleotide sequence ID" value="NZ_JBDPGJ010000004.1"/>
</dbReference>
<dbReference type="Gene3D" id="6.10.250.730">
    <property type="match status" value="1"/>
</dbReference>
<accession>A0ABV3SL87</accession>
<dbReference type="EMBL" id="JBDPGJ010000004">
    <property type="protein sequence ID" value="MEX0407527.1"/>
    <property type="molecule type" value="Genomic_DNA"/>
</dbReference>
<name>A0ABV3SL87_9HYPH</name>
<dbReference type="Proteomes" id="UP001556692">
    <property type="component" value="Unassembled WGS sequence"/>
</dbReference>
<sequence>MAREFSDTVKITAPSGTIEVASAQEAYEVLSDPDWPKRGPAHGEAVETALKVMDGHRSTVDAYDTFVRAAKEAGNLVER</sequence>
<dbReference type="Pfam" id="PF06169">
    <property type="entry name" value="DUF982"/>
    <property type="match status" value="1"/>
</dbReference>